<dbReference type="STRING" id="1697053.AKN87_04490"/>
<dbReference type="AlphaFoldDB" id="A0A0K1XH69"/>
<dbReference type="GO" id="GO:0004518">
    <property type="term" value="F:nuclease activity"/>
    <property type="evidence" value="ECO:0007669"/>
    <property type="project" value="UniProtKB-KW"/>
</dbReference>
<dbReference type="SUPFAM" id="SSF54060">
    <property type="entry name" value="His-Me finger endonucleases"/>
    <property type="match status" value="1"/>
</dbReference>
<sequence length="233" mass="26868">MQPGSYPDFPGNKAPHQLSSFAQAKNQAWKIYAVNPFNPAQPVKDFYCGCDIHGNRLDLKSCGYVPRKNANRAQRVEWEHIVPAWTIGHQRQCWQDGGRKNCAANDPVFRVAEADLHNLVPVVGEVNGDRSNFVLTEWREAPSQYGRCEFVVDFKQRKAMPPEHTRGAIARSYLYMADTYQLRLSKSDRRIYEIWHKKYPVSAWEKWRNQANACVQKNANPYVGPVDLRRCES</sequence>
<evidence type="ECO:0000256" key="2">
    <source>
        <dbReference type="ARBA" id="ARBA00022722"/>
    </source>
</evidence>
<keyword evidence="5" id="KW-1185">Reference proteome</keyword>
<keyword evidence="2" id="KW-0540">Nuclease</keyword>
<gene>
    <name evidence="4" type="ORF">AKN88_02515</name>
</gene>
<organism evidence="4 5">
    <name type="scientific">Thiopseudomonas alkaliphila</name>
    <dbReference type="NCBI Taxonomy" id="1697053"/>
    <lineage>
        <taxon>Bacteria</taxon>
        <taxon>Pseudomonadati</taxon>
        <taxon>Pseudomonadota</taxon>
        <taxon>Gammaproteobacteria</taxon>
        <taxon>Pseudomonadales</taxon>
        <taxon>Pseudomonadaceae</taxon>
        <taxon>Thiopseudomonas</taxon>
    </lineage>
</organism>
<dbReference type="Proteomes" id="UP000063953">
    <property type="component" value="Chromosome"/>
</dbReference>
<dbReference type="InterPro" id="IPR007346">
    <property type="entry name" value="Endonuclease-I"/>
</dbReference>
<reference evidence="4 5" key="1">
    <citation type="journal article" date="2015" name="Genome Announc.">
        <title>Genome Sequences of Oblitimonas alkaliphila gen. nov. sp. nov. (Proposed), a Novel Bacterium of the Pseudomonadaceae Family.</title>
        <authorList>
            <person name="Lauer A.C."/>
            <person name="Nicholson A.C."/>
            <person name="Humrighouse B.W."/>
            <person name="Emery B."/>
            <person name="Drobish A."/>
            <person name="Juieng P."/>
            <person name="Loparev V."/>
            <person name="McQuiston J.R."/>
        </authorList>
    </citation>
    <scope>NUCLEOTIDE SEQUENCE [LARGE SCALE GENOMIC DNA]</scope>
    <source>
        <strain evidence="4 5">E5571</strain>
    </source>
</reference>
<evidence type="ECO:0000313" key="5">
    <source>
        <dbReference type="Proteomes" id="UP000063953"/>
    </source>
</evidence>
<proteinExistence type="inferred from homology"/>
<name>A0A0K1XH69_9GAMM</name>
<dbReference type="RefSeq" id="WP_082238177.1">
    <property type="nucleotide sequence ID" value="NZ_CP012365.1"/>
</dbReference>
<protein>
    <submittedName>
        <fullName evidence="4">Deoxyribonuclease</fullName>
    </submittedName>
</protein>
<dbReference type="EMBL" id="CP012365">
    <property type="protein sequence ID" value="AKX60528.1"/>
    <property type="molecule type" value="Genomic_DNA"/>
</dbReference>
<dbReference type="PANTHER" id="PTHR33607">
    <property type="entry name" value="ENDONUCLEASE-1"/>
    <property type="match status" value="1"/>
</dbReference>
<dbReference type="Pfam" id="PF04231">
    <property type="entry name" value="Endonuclease_1"/>
    <property type="match status" value="1"/>
</dbReference>
<evidence type="ECO:0000256" key="3">
    <source>
        <dbReference type="ARBA" id="ARBA00022801"/>
    </source>
</evidence>
<comment type="similarity">
    <text evidence="1">Belongs to the EndA/NucM nuclease family.</text>
</comment>
<keyword evidence="3" id="KW-0378">Hydrolase</keyword>
<dbReference type="InterPro" id="IPR044925">
    <property type="entry name" value="His-Me_finger_sf"/>
</dbReference>
<dbReference type="GO" id="GO:0016787">
    <property type="term" value="F:hydrolase activity"/>
    <property type="evidence" value="ECO:0007669"/>
    <property type="project" value="UniProtKB-KW"/>
</dbReference>
<evidence type="ECO:0000256" key="1">
    <source>
        <dbReference type="ARBA" id="ARBA00006429"/>
    </source>
</evidence>
<dbReference type="PATRIC" id="fig|1698449.3.peg.504"/>
<dbReference type="PANTHER" id="PTHR33607:SF2">
    <property type="entry name" value="ENDONUCLEASE-1"/>
    <property type="match status" value="1"/>
</dbReference>
<accession>A0A0K1XH69</accession>
<evidence type="ECO:0000313" key="4">
    <source>
        <dbReference type="EMBL" id="AKX60528.1"/>
    </source>
</evidence>